<comment type="caution">
    <text evidence="12">The sequence shown here is derived from an EMBL/GenBank/DDBJ whole genome shotgun (WGS) entry which is preliminary data.</text>
</comment>
<keyword evidence="3 11" id="KW-0479">Metal-binding</keyword>
<dbReference type="Gene3D" id="3.90.1860.10">
    <property type="entry name" value="tRNA-splicing ligase RtcB"/>
    <property type="match status" value="1"/>
</dbReference>
<feature type="binding site" evidence="10">
    <location>
        <position position="319"/>
    </location>
    <ligand>
        <name>GMP</name>
        <dbReference type="ChEBI" id="CHEBI:58115"/>
    </ligand>
</feature>
<accession>A0AAE3LHB0</accession>
<keyword evidence="6 10" id="KW-0342">GTP-binding</keyword>
<keyword evidence="2" id="KW-0436">Ligase</keyword>
<feature type="binding site" evidence="11">
    <location>
        <position position="77"/>
    </location>
    <ligand>
        <name>Mn(2+)</name>
        <dbReference type="ChEBI" id="CHEBI:29035"/>
        <label>1</label>
    </ligand>
</feature>
<dbReference type="GO" id="GO:0006281">
    <property type="term" value="P:DNA repair"/>
    <property type="evidence" value="ECO:0007669"/>
    <property type="project" value="TreeGrafter"/>
</dbReference>
<feature type="binding site" evidence="11">
    <location>
        <position position="167"/>
    </location>
    <ligand>
        <name>Mn(2+)</name>
        <dbReference type="ChEBI" id="CHEBI:29035"/>
        <label>1</label>
    </ligand>
</feature>
<dbReference type="Pfam" id="PF01139">
    <property type="entry name" value="RtcB"/>
    <property type="match status" value="1"/>
</dbReference>
<proteinExistence type="predicted"/>
<comment type="catalytic activity">
    <reaction evidence="8">
        <text>a 3'-end 3'-phospho-ribonucleotide-RNA + a 5'-end dephospho-ribonucleoside-RNA + GTP = a ribonucleotidyl-ribonucleotide-RNA + GMP + diphosphate</text>
        <dbReference type="Rhea" id="RHEA:68076"/>
        <dbReference type="Rhea" id="RHEA-COMP:10463"/>
        <dbReference type="Rhea" id="RHEA-COMP:13936"/>
        <dbReference type="Rhea" id="RHEA-COMP:17355"/>
        <dbReference type="ChEBI" id="CHEBI:33019"/>
        <dbReference type="ChEBI" id="CHEBI:37565"/>
        <dbReference type="ChEBI" id="CHEBI:58115"/>
        <dbReference type="ChEBI" id="CHEBI:83062"/>
        <dbReference type="ChEBI" id="CHEBI:138284"/>
        <dbReference type="ChEBI" id="CHEBI:173118"/>
        <dbReference type="EC" id="6.5.1.8"/>
    </reaction>
</comment>
<dbReference type="InterPro" id="IPR001233">
    <property type="entry name" value="RtcB"/>
</dbReference>
<keyword evidence="13" id="KW-1185">Reference proteome</keyword>
<evidence type="ECO:0000256" key="11">
    <source>
        <dbReference type="PIRSR" id="PIRSR601233-3"/>
    </source>
</evidence>
<feature type="binding site" evidence="10">
    <location>
        <begin position="166"/>
        <end position="170"/>
    </location>
    <ligand>
        <name>GMP</name>
        <dbReference type="ChEBI" id="CHEBI:58115"/>
    </ligand>
</feature>
<feature type="binding site" evidence="10">
    <location>
        <begin position="312"/>
        <end position="315"/>
    </location>
    <ligand>
        <name>GMP</name>
        <dbReference type="ChEBI" id="CHEBI:58115"/>
    </ligand>
</feature>
<organism evidence="12 13">
    <name type="scientific">Hominimerdicola aceti</name>
    <dbReference type="NCBI Taxonomy" id="2981726"/>
    <lineage>
        <taxon>Bacteria</taxon>
        <taxon>Bacillati</taxon>
        <taxon>Bacillota</taxon>
        <taxon>Clostridia</taxon>
        <taxon>Eubacteriales</taxon>
        <taxon>Oscillospiraceae</taxon>
        <taxon>Hominimerdicola</taxon>
    </lineage>
</organism>
<evidence type="ECO:0000256" key="3">
    <source>
        <dbReference type="ARBA" id="ARBA00022723"/>
    </source>
</evidence>
<evidence type="ECO:0000256" key="7">
    <source>
        <dbReference type="ARBA" id="ARBA00023211"/>
    </source>
</evidence>
<name>A0AAE3LHB0_9FIRM</name>
<comment type="cofactor">
    <cofactor evidence="11">
        <name>Mn(2+)</name>
        <dbReference type="ChEBI" id="CHEBI:29035"/>
    </cofactor>
    <text evidence="11">Binds 2 manganese ions per subunit.</text>
</comment>
<evidence type="ECO:0000256" key="9">
    <source>
        <dbReference type="PIRSR" id="PIRSR601233-1"/>
    </source>
</evidence>
<dbReference type="InterPro" id="IPR052915">
    <property type="entry name" value="RtcB-like"/>
</dbReference>
<keyword evidence="7 11" id="KW-0464">Manganese</keyword>
<dbReference type="InterPro" id="IPR036025">
    <property type="entry name" value="RtcB-like_sf"/>
</dbReference>
<feature type="binding site" evidence="10">
    <location>
        <begin position="336"/>
        <end position="339"/>
    </location>
    <ligand>
        <name>GMP</name>
        <dbReference type="ChEBI" id="CHEBI:58115"/>
    </ligand>
</feature>
<protein>
    <recommendedName>
        <fullName evidence="1">3'-phosphate/5'-hydroxy nucleic acid ligase</fullName>
        <ecNumber evidence="1">6.5.1.8</ecNumber>
    </recommendedName>
</protein>
<keyword evidence="4 10" id="KW-0547">Nucleotide-binding</keyword>
<dbReference type="AlphaFoldDB" id="A0AAE3LHB0"/>
<dbReference type="GO" id="GO:0042245">
    <property type="term" value="P:RNA repair"/>
    <property type="evidence" value="ECO:0007669"/>
    <property type="project" value="UniProtKB-KW"/>
</dbReference>
<dbReference type="PANTHER" id="PTHR43749">
    <property type="entry name" value="RNA-SPLICING LIGASE RTCB"/>
    <property type="match status" value="1"/>
</dbReference>
<dbReference type="Proteomes" id="UP001208131">
    <property type="component" value="Unassembled WGS sequence"/>
</dbReference>
<feature type="binding site" evidence="10">
    <location>
        <begin position="280"/>
        <end position="281"/>
    </location>
    <ligand>
        <name>GMP</name>
        <dbReference type="ChEBI" id="CHEBI:58115"/>
    </ligand>
</feature>
<dbReference type="EC" id="6.5.1.8" evidence="1"/>
<dbReference type="GO" id="GO:0003909">
    <property type="term" value="F:DNA ligase activity"/>
    <property type="evidence" value="ECO:0007669"/>
    <property type="project" value="TreeGrafter"/>
</dbReference>
<sequence>MFEYYDKDKMLVPIKIWTESMDDIEESCLEQAINLANLPFAHDHIALMPDTHTGKGMPIGGVIACKNTVIPNAVGVDIGCGMAFVQTDIPVNILRDTVTGSGELIKVIVGNILRTIPVGFSHYGKPQTSAVLDKAQSEIERYNADSELLKFIEQGYYSVGSLGGGNHFIEIQEDENGMACIMLHSGSRMFGNMIGQYFNKIAHEMNDKYFSTVPSEYNLPFLPVDTDEGQRYLNWMKLAMDFAFENREVMLEKVKHIFTEQVEKYTGITPNYSDEINCHHNYAALENHYGENVWVHRKGAIHAAEGEVAVIPGSMGSNSYIVKGMGKAESFLTSSHGAGRNYSRTGAKEKFSVESVMVDLRQRNVVLGKTSKKDVAEECRFAYKDIDVVMKNQSDLTTPIKKLFTVGVVKG</sequence>
<dbReference type="EMBL" id="JAOQJZ010000003">
    <property type="protein sequence ID" value="MCU6705270.1"/>
    <property type="molecule type" value="Genomic_DNA"/>
</dbReference>
<evidence type="ECO:0000256" key="1">
    <source>
        <dbReference type="ARBA" id="ARBA00012726"/>
    </source>
</evidence>
<evidence type="ECO:0000313" key="13">
    <source>
        <dbReference type="Proteomes" id="UP001208131"/>
    </source>
</evidence>
<feature type="binding site" evidence="11">
    <location>
        <position position="280"/>
    </location>
    <ligand>
        <name>Mn(2+)</name>
        <dbReference type="ChEBI" id="CHEBI:29035"/>
        <label>2</label>
    </ligand>
</feature>
<evidence type="ECO:0000256" key="6">
    <source>
        <dbReference type="ARBA" id="ARBA00023134"/>
    </source>
</evidence>
<evidence type="ECO:0000256" key="8">
    <source>
        <dbReference type="ARBA" id="ARBA00047746"/>
    </source>
</evidence>
<feature type="active site" description="GMP-histidine intermediate" evidence="9">
    <location>
        <position position="336"/>
    </location>
</feature>
<reference evidence="12 13" key="1">
    <citation type="journal article" date="2021" name="ISME Commun">
        <title>Automated analysis of genomic sequences facilitates high-throughput and comprehensive description of bacteria.</title>
        <authorList>
            <person name="Hitch T.C.A."/>
        </authorList>
    </citation>
    <scope>NUCLEOTIDE SEQUENCE [LARGE SCALE GENOMIC DNA]</scope>
    <source>
        <strain evidence="12 13">Sanger_31</strain>
    </source>
</reference>
<feature type="binding site" evidence="11">
    <location>
        <position position="184"/>
    </location>
    <ligand>
        <name>Mn(2+)</name>
        <dbReference type="ChEBI" id="CHEBI:29035"/>
        <label>2</label>
    </ligand>
</feature>
<dbReference type="GO" id="GO:0005525">
    <property type="term" value="F:GTP binding"/>
    <property type="evidence" value="ECO:0007669"/>
    <property type="project" value="UniProtKB-KW"/>
</dbReference>
<evidence type="ECO:0000256" key="4">
    <source>
        <dbReference type="ARBA" id="ARBA00022741"/>
    </source>
</evidence>
<dbReference type="PANTHER" id="PTHR43749:SF2">
    <property type="entry name" value="RNA-SPLICING LIGASE RTCB"/>
    <property type="match status" value="1"/>
</dbReference>
<dbReference type="SUPFAM" id="SSF103365">
    <property type="entry name" value="Hypothetical protein PH1602"/>
    <property type="match status" value="1"/>
</dbReference>
<evidence type="ECO:0000256" key="5">
    <source>
        <dbReference type="ARBA" id="ARBA00022800"/>
    </source>
</evidence>
<evidence type="ECO:0000256" key="10">
    <source>
        <dbReference type="PIRSR" id="PIRSR601233-2"/>
    </source>
</evidence>
<feature type="binding site" evidence="10">
    <location>
        <position position="410"/>
    </location>
    <ligand>
        <name>GMP</name>
        <dbReference type="ChEBI" id="CHEBI:58115"/>
    </ligand>
</feature>
<gene>
    <name evidence="12" type="ORF">OCV57_04920</name>
</gene>
<dbReference type="GO" id="GO:0006396">
    <property type="term" value="P:RNA processing"/>
    <property type="evidence" value="ECO:0007669"/>
    <property type="project" value="InterPro"/>
</dbReference>
<dbReference type="RefSeq" id="WP_267300642.1">
    <property type="nucleotide sequence ID" value="NZ_JAOQJZ010000003.1"/>
</dbReference>
<keyword evidence="5" id="KW-0692">RNA repair</keyword>
<dbReference type="GO" id="GO:0030145">
    <property type="term" value="F:manganese ion binding"/>
    <property type="evidence" value="ECO:0007669"/>
    <property type="project" value="TreeGrafter"/>
</dbReference>
<evidence type="ECO:0000256" key="2">
    <source>
        <dbReference type="ARBA" id="ARBA00022598"/>
    </source>
</evidence>
<dbReference type="GO" id="GO:0170057">
    <property type="term" value="F:RNA ligase (GTP) activity"/>
    <property type="evidence" value="ECO:0007669"/>
    <property type="project" value="UniProtKB-EC"/>
</dbReference>
<evidence type="ECO:0000313" key="12">
    <source>
        <dbReference type="EMBL" id="MCU6705270.1"/>
    </source>
</evidence>